<dbReference type="PANTHER" id="PTHR48111">
    <property type="entry name" value="REGULATOR OF RPOS"/>
    <property type="match status" value="1"/>
</dbReference>
<dbReference type="SUPFAM" id="SSF47384">
    <property type="entry name" value="Homodimeric domain of signal transducing histidine kinase"/>
    <property type="match status" value="1"/>
</dbReference>
<dbReference type="EMBL" id="FP565575">
    <property type="protein sequence ID" value="CBE67557.1"/>
    <property type="molecule type" value="Genomic_DNA"/>
</dbReference>
<evidence type="ECO:0000256" key="3">
    <source>
        <dbReference type="ARBA" id="ARBA00023015"/>
    </source>
</evidence>
<proteinExistence type="predicted"/>
<dbReference type="GO" id="GO:0000155">
    <property type="term" value="F:phosphorelay sensor kinase activity"/>
    <property type="evidence" value="ECO:0007669"/>
    <property type="project" value="InterPro"/>
</dbReference>
<dbReference type="Gene3D" id="3.40.50.2300">
    <property type="match status" value="1"/>
</dbReference>
<organism evidence="8 9">
    <name type="scientific">Methylomirabilis oxygeniifera</name>
    <dbReference type="NCBI Taxonomy" id="671143"/>
    <lineage>
        <taxon>Bacteria</taxon>
        <taxon>Candidatus Methylomirabilota</taxon>
        <taxon>Candidatus Methylomirabilia</taxon>
        <taxon>Candidatus Methylomirabilales</taxon>
        <taxon>Candidatus Methylomirabilaceae</taxon>
        <taxon>Candidatus Methylomirabilis</taxon>
    </lineage>
</organism>
<dbReference type="STRING" id="671143.DAMO_0481"/>
<keyword evidence="1 6" id="KW-0597">Phosphoprotein</keyword>
<dbReference type="InterPro" id="IPR011006">
    <property type="entry name" value="CheY-like_superfamily"/>
</dbReference>
<dbReference type="AlphaFoldDB" id="D5MJX4"/>
<evidence type="ECO:0000313" key="8">
    <source>
        <dbReference type="EMBL" id="CBE67557.1"/>
    </source>
</evidence>
<dbReference type="InterPro" id="IPR001789">
    <property type="entry name" value="Sig_transdc_resp-reg_receiver"/>
</dbReference>
<accession>D5MJX4</accession>
<sequence length="234" mass="25782">MTGARILLVDDEPEIRRLLSRHLQRLGYTVREAGDGEEAVAAATAEIPDVVITDMSMPRLDGLELLERLRSMDPGLPVIVLTGHGSIENVIAAMRRGAAFDYLLKPLQDLTVLEVSVARAFEIRKLRAQAREAFQVGAIRELAVTASDRILNPLNIISLSVERLTRNGMTAEAKAKAVANIETAVETITKVVRQMRAVARYTPREVVPGLREIDLDRAAGDEKREKNDESLPPT</sequence>
<dbReference type="InterPro" id="IPR003661">
    <property type="entry name" value="HisK_dim/P_dom"/>
</dbReference>
<dbReference type="PROSITE" id="PS50110">
    <property type="entry name" value="RESPONSE_REGULATORY"/>
    <property type="match status" value="1"/>
</dbReference>
<evidence type="ECO:0000256" key="2">
    <source>
        <dbReference type="ARBA" id="ARBA00023012"/>
    </source>
</evidence>
<dbReference type="GO" id="GO:0032993">
    <property type="term" value="C:protein-DNA complex"/>
    <property type="evidence" value="ECO:0007669"/>
    <property type="project" value="TreeGrafter"/>
</dbReference>
<dbReference type="FunFam" id="3.40.50.2300:FF:000018">
    <property type="entry name" value="DNA-binding transcriptional regulator NtrC"/>
    <property type="match status" value="1"/>
</dbReference>
<dbReference type="Gene3D" id="1.10.287.130">
    <property type="match status" value="1"/>
</dbReference>
<dbReference type="KEGG" id="mox:DAMO_0481"/>
<dbReference type="SMART" id="SM00388">
    <property type="entry name" value="HisKA"/>
    <property type="match status" value="1"/>
</dbReference>
<evidence type="ECO:0000313" key="9">
    <source>
        <dbReference type="Proteomes" id="UP000006898"/>
    </source>
</evidence>
<dbReference type="GO" id="GO:0006355">
    <property type="term" value="P:regulation of DNA-templated transcription"/>
    <property type="evidence" value="ECO:0007669"/>
    <property type="project" value="TreeGrafter"/>
</dbReference>
<evidence type="ECO:0000256" key="1">
    <source>
        <dbReference type="ARBA" id="ARBA00022553"/>
    </source>
</evidence>
<reference evidence="8 9" key="1">
    <citation type="journal article" date="2010" name="Nature">
        <title>Nitrite-driven anaerobic methane oxidation by oxygenic bacteria.</title>
        <authorList>
            <person name="Ettwig K.F."/>
            <person name="Butler M.K."/>
            <person name="Le Paslier D."/>
            <person name="Pelletier E."/>
            <person name="Mangenot S."/>
            <person name="Kuypers M.M.M."/>
            <person name="Schreiber F."/>
            <person name="Dutilh B.E."/>
            <person name="Zedelius J."/>
            <person name="de Beer D."/>
            <person name="Gloerich J."/>
            <person name="Wessels H.J.C.T."/>
            <person name="van Allen T."/>
            <person name="Luesken F."/>
            <person name="Wu M."/>
            <person name="van de Pas-Schoonen K.T."/>
            <person name="Op den Camp H.J.M."/>
            <person name="Janssen-Megens E.M."/>
            <person name="Francoijs K-J."/>
            <person name="Stunnenberg H."/>
            <person name="Weissenbach J."/>
            <person name="Jetten M.S.M."/>
            <person name="Strous M."/>
        </authorList>
    </citation>
    <scope>NUCLEOTIDE SEQUENCE [LARGE SCALE GENOMIC DNA]</scope>
</reference>
<keyword evidence="4" id="KW-0238">DNA-binding</keyword>
<name>D5MJX4_METO1</name>
<evidence type="ECO:0000256" key="6">
    <source>
        <dbReference type="PROSITE-ProRule" id="PRU00169"/>
    </source>
</evidence>
<dbReference type="InterPro" id="IPR036097">
    <property type="entry name" value="HisK_dim/P_sf"/>
</dbReference>
<dbReference type="GO" id="GO:0005829">
    <property type="term" value="C:cytosol"/>
    <property type="evidence" value="ECO:0007669"/>
    <property type="project" value="TreeGrafter"/>
</dbReference>
<gene>
    <name evidence="8" type="ORF">DAMO_0481</name>
</gene>
<dbReference type="Proteomes" id="UP000006898">
    <property type="component" value="Chromosome"/>
</dbReference>
<dbReference type="eggNOG" id="COG2204">
    <property type="taxonomic scope" value="Bacteria"/>
</dbReference>
<dbReference type="InterPro" id="IPR039420">
    <property type="entry name" value="WalR-like"/>
</dbReference>
<evidence type="ECO:0000256" key="5">
    <source>
        <dbReference type="ARBA" id="ARBA00023163"/>
    </source>
</evidence>
<keyword evidence="3" id="KW-0805">Transcription regulation</keyword>
<dbReference type="Pfam" id="PF00072">
    <property type="entry name" value="Response_reg"/>
    <property type="match status" value="1"/>
</dbReference>
<keyword evidence="2" id="KW-0902">Two-component regulatory system</keyword>
<evidence type="ECO:0000256" key="4">
    <source>
        <dbReference type="ARBA" id="ARBA00023125"/>
    </source>
</evidence>
<feature type="domain" description="Response regulatory" evidence="7">
    <location>
        <begin position="5"/>
        <end position="120"/>
    </location>
</feature>
<dbReference type="HOGENOM" id="CLU_1183268_0_0_0"/>
<dbReference type="SUPFAM" id="SSF52172">
    <property type="entry name" value="CheY-like"/>
    <property type="match status" value="1"/>
</dbReference>
<protein>
    <recommendedName>
        <fullName evidence="7">Response regulatory domain-containing protein</fullName>
    </recommendedName>
</protein>
<keyword evidence="5" id="KW-0804">Transcription</keyword>
<dbReference type="SMART" id="SM00448">
    <property type="entry name" value="REC"/>
    <property type="match status" value="1"/>
</dbReference>
<feature type="modified residue" description="4-aspartylphosphate" evidence="6">
    <location>
        <position position="54"/>
    </location>
</feature>
<dbReference type="GO" id="GO:0000976">
    <property type="term" value="F:transcription cis-regulatory region binding"/>
    <property type="evidence" value="ECO:0007669"/>
    <property type="project" value="TreeGrafter"/>
</dbReference>
<dbReference type="GO" id="GO:0000156">
    <property type="term" value="F:phosphorelay response regulator activity"/>
    <property type="evidence" value="ECO:0007669"/>
    <property type="project" value="TreeGrafter"/>
</dbReference>
<dbReference type="PANTHER" id="PTHR48111:SF1">
    <property type="entry name" value="TWO-COMPONENT RESPONSE REGULATOR ORR33"/>
    <property type="match status" value="1"/>
</dbReference>
<evidence type="ECO:0000259" key="7">
    <source>
        <dbReference type="PROSITE" id="PS50110"/>
    </source>
</evidence>